<dbReference type="EC" id="2.7.7.65" evidence="1"/>
<feature type="domain" description="GGDEF" evidence="5">
    <location>
        <begin position="315"/>
        <end position="448"/>
    </location>
</feature>
<keyword evidence="7" id="KW-1185">Reference proteome</keyword>
<dbReference type="Pfam" id="PF00990">
    <property type="entry name" value="GGDEF"/>
    <property type="match status" value="1"/>
</dbReference>
<dbReference type="SUPFAM" id="SSF55073">
    <property type="entry name" value="Nucleotide cyclase"/>
    <property type="match status" value="1"/>
</dbReference>
<evidence type="ECO:0000256" key="1">
    <source>
        <dbReference type="ARBA" id="ARBA00012528"/>
    </source>
</evidence>
<evidence type="ECO:0000256" key="4">
    <source>
        <dbReference type="ARBA" id="ARBA00034247"/>
    </source>
</evidence>
<reference evidence="7" key="1">
    <citation type="journal article" date="2019" name="Int. J. Syst. Evol. Microbiol.">
        <title>The Global Catalogue of Microorganisms (GCM) 10K type strain sequencing project: providing services to taxonomists for standard genome sequencing and annotation.</title>
        <authorList>
            <consortium name="The Broad Institute Genomics Platform"/>
            <consortium name="The Broad Institute Genome Sequencing Center for Infectious Disease"/>
            <person name="Wu L."/>
            <person name="Ma J."/>
        </authorList>
    </citation>
    <scope>NUCLEOTIDE SEQUENCE [LARGE SCALE GENOMIC DNA]</scope>
    <source>
        <strain evidence="7">CGMCC 1.15731</strain>
    </source>
</reference>
<dbReference type="SUPFAM" id="SSF46458">
    <property type="entry name" value="Globin-like"/>
    <property type="match status" value="1"/>
</dbReference>
<evidence type="ECO:0000256" key="3">
    <source>
        <dbReference type="ARBA" id="ARBA00029839"/>
    </source>
</evidence>
<dbReference type="Gene3D" id="1.10.490.10">
    <property type="entry name" value="Globins"/>
    <property type="match status" value="1"/>
</dbReference>
<evidence type="ECO:0000259" key="5">
    <source>
        <dbReference type="PROSITE" id="PS50887"/>
    </source>
</evidence>
<name>A0ABV9H6Z4_9HYPH</name>
<organism evidence="6 7">
    <name type="scientific">Daeguia caeni</name>
    <dbReference type="NCBI Taxonomy" id="439612"/>
    <lineage>
        <taxon>Bacteria</taxon>
        <taxon>Pseudomonadati</taxon>
        <taxon>Pseudomonadota</taxon>
        <taxon>Alphaproteobacteria</taxon>
        <taxon>Hyphomicrobiales</taxon>
        <taxon>Brucellaceae</taxon>
        <taxon>Daeguia</taxon>
    </lineage>
</organism>
<dbReference type="CDD" id="cd01949">
    <property type="entry name" value="GGDEF"/>
    <property type="match status" value="1"/>
</dbReference>
<dbReference type="Pfam" id="PF21118">
    <property type="entry name" value="DosC_2nd"/>
    <property type="match status" value="1"/>
</dbReference>
<dbReference type="InterPro" id="IPR029787">
    <property type="entry name" value="Nucleotide_cyclase"/>
</dbReference>
<proteinExistence type="predicted"/>
<dbReference type="PANTHER" id="PTHR45138:SF9">
    <property type="entry name" value="DIGUANYLATE CYCLASE DGCM-RELATED"/>
    <property type="match status" value="1"/>
</dbReference>
<protein>
    <recommendedName>
        <fullName evidence="2">Diguanylate cyclase DosC</fullName>
        <ecNumber evidence="1">2.7.7.65</ecNumber>
    </recommendedName>
    <alternativeName>
        <fullName evidence="3">Direct oxygen-sensing cyclase</fullName>
    </alternativeName>
</protein>
<dbReference type="InterPro" id="IPR050469">
    <property type="entry name" value="Diguanylate_Cyclase"/>
</dbReference>
<gene>
    <name evidence="6" type="ORF">ACFO1V_07685</name>
</gene>
<sequence>MRTHDLAFFRSLDEQKRAECVSGLRRILSENADEMIAQFYDVLLRDDNASIYLSRSIVQERLSSALAKWLKDLVNIDLASDLTAFKKRQEIIGDVHARIKIPIHLVLDGAAILKGAITAKIVAVGEGDIAAKIVIINEMIDYAMLFMSKAYVRRSVERVRVDEAYRLFSLGQDVELERETQRASLMEWSQKLLFDLLNDRQGFKIASLGSSSFGLWVRHRAAVVFPNSSALARIEKAIASIDNDILPALHTTENQSALLSRFNELIGEIKYLLSDLFQGLIAASNARDPLTSALTRRFLPAILGREVAVANQRNIPLSLLMIDVDHFKSINDTYGHAAGDRVLRQMAEAISSSVRPTDYVIRYGGEEFIVVLIETTASEAMHIAERIRSDFESTPFVVEDGREIGLTISIGVAAHDGHPDFQQLIQAADEALYRAKSQGRNRSIVFDGKNE</sequence>
<accession>A0ABV9H6Z4</accession>
<evidence type="ECO:0000313" key="7">
    <source>
        <dbReference type="Proteomes" id="UP001596042"/>
    </source>
</evidence>
<comment type="caution">
    <text evidence="6">The sequence shown here is derived from an EMBL/GenBank/DDBJ whole genome shotgun (WGS) entry which is preliminary data.</text>
</comment>
<dbReference type="InterPro" id="IPR000160">
    <property type="entry name" value="GGDEF_dom"/>
</dbReference>
<dbReference type="PROSITE" id="PS50887">
    <property type="entry name" value="GGDEF"/>
    <property type="match status" value="1"/>
</dbReference>
<evidence type="ECO:0000313" key="6">
    <source>
        <dbReference type="EMBL" id="MFC4625099.1"/>
    </source>
</evidence>
<evidence type="ECO:0000256" key="2">
    <source>
        <dbReference type="ARBA" id="ARBA00015125"/>
    </source>
</evidence>
<dbReference type="Proteomes" id="UP001596042">
    <property type="component" value="Unassembled WGS sequence"/>
</dbReference>
<dbReference type="Gene3D" id="3.30.70.270">
    <property type="match status" value="1"/>
</dbReference>
<dbReference type="PANTHER" id="PTHR45138">
    <property type="entry name" value="REGULATORY COMPONENTS OF SENSORY TRANSDUCTION SYSTEM"/>
    <property type="match status" value="1"/>
</dbReference>
<dbReference type="InterPro" id="IPR044398">
    <property type="entry name" value="Globin-sensor_dom"/>
</dbReference>
<dbReference type="NCBIfam" id="TIGR00254">
    <property type="entry name" value="GGDEF"/>
    <property type="match status" value="1"/>
</dbReference>
<comment type="catalytic activity">
    <reaction evidence="4">
        <text>2 GTP = 3',3'-c-di-GMP + 2 diphosphate</text>
        <dbReference type="Rhea" id="RHEA:24898"/>
        <dbReference type="ChEBI" id="CHEBI:33019"/>
        <dbReference type="ChEBI" id="CHEBI:37565"/>
        <dbReference type="ChEBI" id="CHEBI:58805"/>
        <dbReference type="EC" id="2.7.7.65"/>
    </reaction>
</comment>
<dbReference type="InterPro" id="IPR009050">
    <property type="entry name" value="Globin-like_sf"/>
</dbReference>
<dbReference type="InterPro" id="IPR048442">
    <property type="entry name" value="DosC_2nd"/>
</dbReference>
<dbReference type="EMBL" id="JBHSEL010000052">
    <property type="protein sequence ID" value="MFC4625099.1"/>
    <property type="molecule type" value="Genomic_DNA"/>
</dbReference>
<dbReference type="Pfam" id="PF11563">
    <property type="entry name" value="Protoglobin"/>
    <property type="match status" value="1"/>
</dbReference>
<dbReference type="InterPro" id="IPR012292">
    <property type="entry name" value="Globin/Proto"/>
</dbReference>
<dbReference type="InterPro" id="IPR043128">
    <property type="entry name" value="Rev_trsase/Diguanyl_cyclase"/>
</dbReference>
<dbReference type="RefSeq" id="WP_374831736.1">
    <property type="nucleotide sequence ID" value="NZ_JBHEEZ010000010.1"/>
</dbReference>
<dbReference type="SMART" id="SM00267">
    <property type="entry name" value="GGDEF"/>
    <property type="match status" value="1"/>
</dbReference>